<evidence type="ECO:0000313" key="13">
    <source>
        <dbReference type="Proteomes" id="UP001465331"/>
    </source>
</evidence>
<evidence type="ECO:0000256" key="2">
    <source>
        <dbReference type="ARBA" id="ARBA00012637"/>
    </source>
</evidence>
<dbReference type="PRINTS" id="PR00368">
    <property type="entry name" value="FADPNR"/>
</dbReference>
<dbReference type="PRINTS" id="PR00411">
    <property type="entry name" value="PNDRDTASEI"/>
</dbReference>
<keyword evidence="5" id="KW-0809">Transit peptide</keyword>
<keyword evidence="3" id="KW-0285">Flavoprotein</keyword>
<dbReference type="RefSeq" id="WP_352887776.1">
    <property type="nucleotide sequence ID" value="NZ_JBEPIJ010000003.1"/>
</dbReference>
<comment type="catalytic activity">
    <reaction evidence="8">
        <text>a quinone + NADH + H(+) = a quinol + NAD(+)</text>
        <dbReference type="Rhea" id="RHEA:46160"/>
        <dbReference type="ChEBI" id="CHEBI:15378"/>
        <dbReference type="ChEBI" id="CHEBI:24646"/>
        <dbReference type="ChEBI" id="CHEBI:57540"/>
        <dbReference type="ChEBI" id="CHEBI:57945"/>
        <dbReference type="ChEBI" id="CHEBI:132124"/>
        <dbReference type="EC" id="1.6.5.9"/>
    </reaction>
</comment>
<protein>
    <recommendedName>
        <fullName evidence="2">NADH:ubiquinone reductase (non-electrogenic)</fullName>
        <ecNumber evidence="2">1.6.5.9</ecNumber>
    </recommendedName>
</protein>
<keyword evidence="7" id="KW-0520">NAD</keyword>
<evidence type="ECO:0000259" key="10">
    <source>
        <dbReference type="Pfam" id="PF07992"/>
    </source>
</evidence>
<organism evidence="12 13">
    <name type="scientific">Sinimarinibacterium thermocellulolyticum</name>
    <dbReference type="NCBI Taxonomy" id="3170016"/>
    <lineage>
        <taxon>Bacteria</taxon>
        <taxon>Pseudomonadati</taxon>
        <taxon>Pseudomonadota</taxon>
        <taxon>Gammaproteobacteria</taxon>
        <taxon>Nevskiales</taxon>
        <taxon>Nevskiaceae</taxon>
        <taxon>Sinimarinibacterium</taxon>
    </lineage>
</organism>
<evidence type="ECO:0000256" key="9">
    <source>
        <dbReference type="SAM" id="Phobius"/>
    </source>
</evidence>
<dbReference type="InterPro" id="IPR036188">
    <property type="entry name" value="FAD/NAD-bd_sf"/>
</dbReference>
<comment type="caution">
    <text evidence="12">The sequence shown here is derived from an EMBL/GenBank/DDBJ whole genome shotgun (WGS) entry which is preliminary data.</text>
</comment>
<feature type="domain" description="External alternative NADH-ubiquinone oxidoreductase-like C-terminal" evidence="11">
    <location>
        <begin position="356"/>
        <end position="412"/>
    </location>
</feature>
<proteinExistence type="inferred from homology"/>
<name>A0ABV2A7L6_9GAMM</name>
<evidence type="ECO:0000256" key="1">
    <source>
        <dbReference type="ARBA" id="ARBA00005272"/>
    </source>
</evidence>
<dbReference type="SUPFAM" id="SSF51905">
    <property type="entry name" value="FAD/NAD(P)-binding domain"/>
    <property type="match status" value="1"/>
</dbReference>
<dbReference type="Gene3D" id="3.50.50.100">
    <property type="match status" value="1"/>
</dbReference>
<evidence type="ECO:0000259" key="11">
    <source>
        <dbReference type="Pfam" id="PF22366"/>
    </source>
</evidence>
<keyword evidence="9" id="KW-0812">Transmembrane</keyword>
<evidence type="ECO:0000256" key="6">
    <source>
        <dbReference type="ARBA" id="ARBA00023002"/>
    </source>
</evidence>
<dbReference type="EMBL" id="JBEPIJ010000003">
    <property type="protein sequence ID" value="MES0873247.1"/>
    <property type="molecule type" value="Genomic_DNA"/>
</dbReference>
<keyword evidence="4" id="KW-0274">FAD</keyword>
<evidence type="ECO:0000313" key="12">
    <source>
        <dbReference type="EMBL" id="MES0873247.1"/>
    </source>
</evidence>
<dbReference type="PANTHER" id="PTHR43706:SF47">
    <property type="entry name" value="EXTERNAL NADH-UBIQUINONE OXIDOREDUCTASE 1, MITOCHONDRIAL-RELATED"/>
    <property type="match status" value="1"/>
</dbReference>
<keyword evidence="9" id="KW-1133">Transmembrane helix</keyword>
<dbReference type="Pfam" id="PF07992">
    <property type="entry name" value="Pyr_redox_2"/>
    <property type="match status" value="1"/>
</dbReference>
<comment type="similarity">
    <text evidence="1">Belongs to the NADH dehydrogenase family.</text>
</comment>
<feature type="domain" description="FAD/NAD(P)-binding" evidence="10">
    <location>
        <begin position="6"/>
        <end position="331"/>
    </location>
</feature>
<keyword evidence="13" id="KW-1185">Reference proteome</keyword>
<accession>A0ABV2A7L6</accession>
<dbReference type="EC" id="1.6.5.9" evidence="2"/>
<evidence type="ECO:0000256" key="4">
    <source>
        <dbReference type="ARBA" id="ARBA00022827"/>
    </source>
</evidence>
<dbReference type="GO" id="GO:0016491">
    <property type="term" value="F:oxidoreductase activity"/>
    <property type="evidence" value="ECO:0007669"/>
    <property type="project" value="UniProtKB-KW"/>
</dbReference>
<sequence length="442" mass="48941">MDAQHHVVIVGGGFAGLHAALELGRAGCRVTLLDKRNFHLFQPLLYQVATGAIPPGDIAIPHRVVLRRRRNVTCLTSAVFELDPHARRIRHEHGTLDYDTLIVATGVKHHYFGRDSWSAFAPGLKTVEHALEIRRKLFQAFERAEATEDAAERARLLRFVIVGAGPTGVELAGALGELAHKTMVRDFRRIDPRSAQILLVEGADEVLPVYAPRLRAAARRHLEELGVSVRTGTKVEEIGPNFVRMRRGNAEAETVETATVLWAAGVKASYFGEILAERTGVLLDRGGRVKVEPDCSLPGHPEIFVIGDLARLVDARGREVPGLAPAAIQQGRYVAAVIRARLRGKPAPPAFRYRDLGSMAVIGMNKAVGDLRVMQVTGIFAWFIWAFVHIMSLIDAEQRVRVFVQWAWKYFTRKEGDRLITGAPPKTRALRLDSQRRATADS</sequence>
<dbReference type="Proteomes" id="UP001465331">
    <property type="component" value="Unassembled WGS sequence"/>
</dbReference>
<evidence type="ECO:0000256" key="8">
    <source>
        <dbReference type="ARBA" id="ARBA00047599"/>
    </source>
</evidence>
<evidence type="ECO:0000256" key="7">
    <source>
        <dbReference type="ARBA" id="ARBA00023027"/>
    </source>
</evidence>
<feature type="transmembrane region" description="Helical" evidence="9">
    <location>
        <begin position="373"/>
        <end position="394"/>
    </location>
</feature>
<dbReference type="InterPro" id="IPR045024">
    <property type="entry name" value="NDH-2"/>
</dbReference>
<evidence type="ECO:0000256" key="5">
    <source>
        <dbReference type="ARBA" id="ARBA00022946"/>
    </source>
</evidence>
<dbReference type="PANTHER" id="PTHR43706">
    <property type="entry name" value="NADH DEHYDROGENASE"/>
    <property type="match status" value="1"/>
</dbReference>
<dbReference type="InterPro" id="IPR023753">
    <property type="entry name" value="FAD/NAD-binding_dom"/>
</dbReference>
<gene>
    <name evidence="12" type="ORF">ABSH63_04360</name>
</gene>
<dbReference type="Pfam" id="PF22366">
    <property type="entry name" value="NDH2_C"/>
    <property type="match status" value="1"/>
</dbReference>
<keyword evidence="6 12" id="KW-0560">Oxidoreductase</keyword>
<reference evidence="12 13" key="1">
    <citation type="submission" date="2024-06" db="EMBL/GenBank/DDBJ databases">
        <authorList>
            <person name="Li Z."/>
            <person name="Jiang Y."/>
        </authorList>
    </citation>
    <scope>NUCLEOTIDE SEQUENCE [LARGE SCALE GENOMIC DNA]</scope>
    <source>
        <strain evidence="12 13">HSW-8</strain>
    </source>
</reference>
<keyword evidence="9" id="KW-0472">Membrane</keyword>
<dbReference type="InterPro" id="IPR054585">
    <property type="entry name" value="NDH2-like_C"/>
</dbReference>
<evidence type="ECO:0000256" key="3">
    <source>
        <dbReference type="ARBA" id="ARBA00022630"/>
    </source>
</evidence>